<evidence type="ECO:0000256" key="6">
    <source>
        <dbReference type="ARBA" id="ARBA00022525"/>
    </source>
</evidence>
<name>A0A9Y3VLQ6_9CICH</name>
<comment type="catalytic activity">
    <reaction evidence="15">
        <text>N(4)-{beta-D-GlcNAc-(1-&gt;2)-[beta-D-GlcNAc-(1-&gt;4)]-alpha-D-Man-(1-&gt;3)-[beta-D-GlcNAc-(1-&gt;2)-alpha-D-Man-(1-&gt;6)]-beta-D-Man-(1-&gt;4)-beta-D-GlcNAc-(1-&gt;4)-beta-D-GlcNAc}-L-asparaginyl-[protein] + UDP-N-acetyl-alpha-D-glucosamine = N(4)-{beta-D-GlcNAc-(1-&gt;2)-[beta-D-GlcNAc-(1-&gt;4)]-alpha-D-Man-(1-&gt;3)-[beta-D-GlcNAc-(1-&gt;2)-[beta-D-GlcNAc-(1-&gt;6)]-alpha-D-Man-(1-&gt;6)]-beta-D-Man-(1-&gt;4)-beta-D-GlcNAc-(1-&gt;4)-beta-D-GlcNAc}-L-asparaginyl-[protein] + UDP + H(+)</text>
        <dbReference type="Rhea" id="RHEA:16921"/>
        <dbReference type="Rhea" id="RHEA-COMP:14374"/>
        <dbReference type="Rhea" id="RHEA-COMP:14377"/>
        <dbReference type="ChEBI" id="CHEBI:15378"/>
        <dbReference type="ChEBI" id="CHEBI:57705"/>
        <dbReference type="ChEBI" id="CHEBI:58223"/>
        <dbReference type="ChEBI" id="CHEBI:139507"/>
        <dbReference type="ChEBI" id="CHEBI:139510"/>
        <dbReference type="EC" id="2.4.1.155"/>
    </reaction>
</comment>
<evidence type="ECO:0000256" key="4">
    <source>
        <dbReference type="ARBA" id="ARBA00007477"/>
    </source>
</evidence>
<accession>A0A9Y3VLQ6</accession>
<evidence type="ECO:0000256" key="9">
    <source>
        <dbReference type="ARBA" id="ARBA00022692"/>
    </source>
</evidence>
<dbReference type="CTD" id="4249"/>
<evidence type="ECO:0000256" key="10">
    <source>
        <dbReference type="ARBA" id="ARBA00022968"/>
    </source>
</evidence>
<feature type="domain" description="MGT5A-like N-terminal" evidence="18">
    <location>
        <begin position="5"/>
        <end position="137"/>
    </location>
</feature>
<evidence type="ECO:0000256" key="7">
    <source>
        <dbReference type="ARBA" id="ARBA00022676"/>
    </source>
</evidence>
<organism evidence="19 20">
    <name type="scientific">Pundamilia nyererei</name>
    <dbReference type="NCBI Taxonomy" id="303518"/>
    <lineage>
        <taxon>Eukaryota</taxon>
        <taxon>Metazoa</taxon>
        <taxon>Chordata</taxon>
        <taxon>Craniata</taxon>
        <taxon>Vertebrata</taxon>
        <taxon>Euteleostomi</taxon>
        <taxon>Actinopterygii</taxon>
        <taxon>Neopterygii</taxon>
        <taxon>Teleostei</taxon>
        <taxon>Neoteleostei</taxon>
        <taxon>Acanthomorphata</taxon>
        <taxon>Ovalentaria</taxon>
        <taxon>Cichlomorphae</taxon>
        <taxon>Cichliformes</taxon>
        <taxon>Cichlidae</taxon>
        <taxon>African cichlids</taxon>
        <taxon>Pseudocrenilabrinae</taxon>
        <taxon>Haplochromini</taxon>
        <taxon>Pundamilia</taxon>
    </lineage>
</organism>
<feature type="domain" description="Glycosyltransferase family 18 catalytic" evidence="17">
    <location>
        <begin position="280"/>
        <end position="641"/>
    </location>
</feature>
<feature type="transmembrane region" description="Helical" evidence="16">
    <location>
        <begin position="14"/>
        <end position="34"/>
    </location>
</feature>
<dbReference type="InterPro" id="IPR052105">
    <property type="entry name" value="MGAT5_Glycosyltransferase"/>
</dbReference>
<dbReference type="GO" id="GO:0005576">
    <property type="term" value="C:extracellular region"/>
    <property type="evidence" value="ECO:0007669"/>
    <property type="project" value="UniProtKB-SubCell"/>
</dbReference>
<dbReference type="GO" id="GO:0030144">
    <property type="term" value="F:alpha-1,6-mannosylglycoprotein 6-beta-N-acetylglucosaminyltransferase activity"/>
    <property type="evidence" value="ECO:0007669"/>
    <property type="project" value="UniProtKB-EC"/>
</dbReference>
<keyword evidence="14" id="KW-0325">Glycoprotein</keyword>
<keyword evidence="7" id="KW-0328">Glycosyltransferase</keyword>
<dbReference type="GO" id="GO:0006487">
    <property type="term" value="P:protein N-linked glycosylation"/>
    <property type="evidence" value="ECO:0007669"/>
    <property type="project" value="TreeGrafter"/>
</dbReference>
<dbReference type="Proteomes" id="UP000695023">
    <property type="component" value="Unplaced"/>
</dbReference>
<keyword evidence="12" id="KW-0333">Golgi apparatus</keyword>
<evidence type="ECO:0000256" key="3">
    <source>
        <dbReference type="ARBA" id="ARBA00004922"/>
    </source>
</evidence>
<keyword evidence="9 16" id="KW-0812">Transmembrane</keyword>
<keyword evidence="10" id="KW-0735">Signal-anchor</keyword>
<comment type="subcellular location">
    <subcellularLocation>
        <location evidence="1">Golgi apparatus membrane</location>
        <topology evidence="1">Single-pass type II membrane protein</topology>
    </subcellularLocation>
    <subcellularLocation>
        <location evidence="2">Secreted</location>
    </subcellularLocation>
</comment>
<dbReference type="GeneID" id="102204428"/>
<protein>
    <recommendedName>
        <fullName evidence="5">alpha-1,6-mannosyl-glycoprotein 6-beta-N-acetylglucosaminyltransferase</fullName>
        <ecNumber evidence="5">2.4.1.155</ecNumber>
    </recommendedName>
</protein>
<proteinExistence type="inferred from homology"/>
<dbReference type="Pfam" id="PF15027">
    <property type="entry name" value="MGT5A_N"/>
    <property type="match status" value="1"/>
</dbReference>
<evidence type="ECO:0000256" key="16">
    <source>
        <dbReference type="SAM" id="Phobius"/>
    </source>
</evidence>
<comment type="similarity">
    <text evidence="4">Belongs to the glycosyltransferase 18 family.</text>
</comment>
<keyword evidence="19" id="KW-1185">Reference proteome</keyword>
<evidence type="ECO:0000256" key="8">
    <source>
        <dbReference type="ARBA" id="ARBA00022679"/>
    </source>
</evidence>
<evidence type="ECO:0000256" key="13">
    <source>
        <dbReference type="ARBA" id="ARBA00023136"/>
    </source>
</evidence>
<evidence type="ECO:0000256" key="14">
    <source>
        <dbReference type="ARBA" id="ARBA00023180"/>
    </source>
</evidence>
<dbReference type="InterPro" id="IPR027833">
    <property type="entry name" value="MGT5A-like_N"/>
</dbReference>
<feature type="domain" description="Glycosyltransferase family 18 catalytic" evidence="17">
    <location>
        <begin position="172"/>
        <end position="270"/>
    </location>
</feature>
<dbReference type="PANTHER" id="PTHR15075">
    <property type="entry name" value="ALPHA-MANNOSIDE BETA-1,6-N-ACETYLGLUCOSAMINYLTRANSFERASE"/>
    <property type="match status" value="1"/>
</dbReference>
<keyword evidence="11 16" id="KW-1133">Transmembrane helix</keyword>
<evidence type="ECO:0000259" key="17">
    <source>
        <dbReference type="Pfam" id="PF15024"/>
    </source>
</evidence>
<reference evidence="20" key="1">
    <citation type="submission" date="2025-08" db="UniProtKB">
        <authorList>
            <consortium name="RefSeq"/>
        </authorList>
    </citation>
    <scope>IDENTIFICATION</scope>
</reference>
<dbReference type="InterPro" id="IPR026116">
    <property type="entry name" value="GT18_cat"/>
</dbReference>
<evidence type="ECO:0000256" key="1">
    <source>
        <dbReference type="ARBA" id="ARBA00004323"/>
    </source>
</evidence>
<evidence type="ECO:0000259" key="18">
    <source>
        <dbReference type="Pfam" id="PF15027"/>
    </source>
</evidence>
<gene>
    <name evidence="20" type="primary">mgat5</name>
</gene>
<keyword evidence="13 16" id="KW-0472">Membrane</keyword>
<dbReference type="RefSeq" id="XP_005739945.1">
    <property type="nucleotide sequence ID" value="XM_005739888.2"/>
</dbReference>
<dbReference type="GO" id="GO:0000139">
    <property type="term" value="C:Golgi membrane"/>
    <property type="evidence" value="ECO:0007669"/>
    <property type="project" value="UniProtKB-SubCell"/>
</dbReference>
<evidence type="ECO:0000313" key="20">
    <source>
        <dbReference type="RefSeq" id="XP_005739945.1"/>
    </source>
</evidence>
<evidence type="ECO:0000256" key="15">
    <source>
        <dbReference type="ARBA" id="ARBA00048243"/>
    </source>
</evidence>
<evidence type="ECO:0000256" key="5">
    <source>
        <dbReference type="ARBA" id="ARBA00012671"/>
    </source>
</evidence>
<keyword evidence="6" id="KW-0964">Secreted</keyword>
<evidence type="ECO:0000256" key="11">
    <source>
        <dbReference type="ARBA" id="ARBA00022989"/>
    </source>
</evidence>
<evidence type="ECO:0000256" key="2">
    <source>
        <dbReference type="ARBA" id="ARBA00004613"/>
    </source>
</evidence>
<sequence length="656" mass="75036">MATPFLWKLSSQKLGFFLVSFGFIWGMMLLHFTIQQRASHENSAVLRQQILDLSKRYIKALAEENQSVMDGPYVGTMTAYDLKKTLAVLLDNIMMRLGKLESKVENIYNGTGPNLSNGTSTITPSAPNSEKVNVADLLNGAQEKCELPPLDGFPHCEGKLKWMKEMWRSDGCYANYGVDGSTCSFFIYLSEVENWCPRLPWRAKTLNEEMDQRGQAEIRTSFEELYRMMSQREEFRWMMLRIKRMAEPWVSAIRSLAAKQNLGKRRKKKVGMTDDDVVCRSFCPLRCMLRVLDSFGTEPEFNHAHYAQSKGHKTPWGKWNLNPQQFNTMFPHTPDNSFLGFVVEQHLNASDIKHIDDVKRQNQSLVYGKVDNFWKDKKKYLDIIHSYMEVHGTVHGTSTVHLPGYVKNHGILSGRDLQFLLRETKLFVGLSFPYEGPAPLEAIANGCAFLNPKFNPSKSSKNTDFFKGKPTLRELTSQHPYAEVYIGRPHVWTVDIENSAEVERAIRSILSQKIEPYLPYEFTCEGMLQRVNAFIENQDFCHGQVMWPPLSALQVKLAEPGHSCKQVCQEEQLICEPSFFQHLNKDKDLARFGMDCQTVESSADTVVPAYSETRHHCIFQSDLLLFSCAGAHSTLQRICPCRDYMKGQVALCKDCL</sequence>
<dbReference type="Pfam" id="PF15024">
    <property type="entry name" value="Glyco_transf_18"/>
    <property type="match status" value="2"/>
</dbReference>
<dbReference type="PANTHER" id="PTHR15075:SF5">
    <property type="entry name" value="ALPHA-1,6-MANNOSYLGLYCOPROTEIN 6-BETA-N-ACETYLGLUCOSAMINYLTRANSFERASE A"/>
    <property type="match status" value="1"/>
</dbReference>
<evidence type="ECO:0000313" key="19">
    <source>
        <dbReference type="Proteomes" id="UP000695023"/>
    </source>
</evidence>
<dbReference type="EC" id="2.4.1.155" evidence="5"/>
<dbReference type="AlphaFoldDB" id="A0A9Y3VLQ6"/>
<evidence type="ECO:0000256" key="12">
    <source>
        <dbReference type="ARBA" id="ARBA00023034"/>
    </source>
</evidence>
<keyword evidence="8" id="KW-0808">Transferase</keyword>
<comment type="pathway">
    <text evidence="3">Protein modification; protein glycosylation.</text>
</comment>